<accession>A0A923N997</accession>
<keyword evidence="2" id="KW-0472">Membrane</keyword>
<organism evidence="3 4">
    <name type="scientific">Pontibacter cellulosilyticus</name>
    <dbReference type="NCBI Taxonomy" id="1720253"/>
    <lineage>
        <taxon>Bacteria</taxon>
        <taxon>Pseudomonadati</taxon>
        <taxon>Bacteroidota</taxon>
        <taxon>Cytophagia</taxon>
        <taxon>Cytophagales</taxon>
        <taxon>Hymenobacteraceae</taxon>
        <taxon>Pontibacter</taxon>
    </lineage>
</organism>
<proteinExistence type="predicted"/>
<feature type="compositionally biased region" description="Polar residues" evidence="1">
    <location>
        <begin position="109"/>
        <end position="121"/>
    </location>
</feature>
<keyword evidence="2" id="KW-0812">Transmembrane</keyword>
<gene>
    <name evidence="3" type="ORF">H8S84_17090</name>
</gene>
<feature type="region of interest" description="Disordered" evidence="1">
    <location>
        <begin position="85"/>
        <end position="123"/>
    </location>
</feature>
<protein>
    <submittedName>
        <fullName evidence="3">Outer membrane beta-barrel protein</fullName>
    </submittedName>
</protein>
<evidence type="ECO:0000313" key="4">
    <source>
        <dbReference type="Proteomes" id="UP000603640"/>
    </source>
</evidence>
<dbReference type="Proteomes" id="UP000603640">
    <property type="component" value="Unassembled WGS sequence"/>
</dbReference>
<evidence type="ECO:0000256" key="2">
    <source>
        <dbReference type="SAM" id="Phobius"/>
    </source>
</evidence>
<comment type="caution">
    <text evidence="3">The sequence shown here is derived from an EMBL/GenBank/DDBJ whole genome shotgun (WGS) entry which is preliminary data.</text>
</comment>
<dbReference type="AlphaFoldDB" id="A0A923N997"/>
<name>A0A923N997_9BACT</name>
<feature type="compositionally biased region" description="Low complexity" evidence="1">
    <location>
        <begin position="240"/>
        <end position="253"/>
    </location>
</feature>
<dbReference type="RefSeq" id="WP_187068580.1">
    <property type="nucleotide sequence ID" value="NZ_JACRVF010000005.1"/>
</dbReference>
<sequence>MLTDKELEEIRRKLLELEQEPPADGWKSIKAEIQPPDRSWRPIWWFGAILLLLLTGIGVYFILDKKAEPAATEYTAAGEVTAAAEKEVSQPQQEAAKYKPAPRARRVIQPNNPAENTSSTESRVRLRVTAQAPKTAISTATPETLGSVKERTRIYKPKASGINISVSATPVDSVTLKRSTVERQEMYSLATAQDTLKKEKEIVFAEPVKPAVSAMPDSARTGEAATEILPLAAADSVATTVATDSSSQEQKPAAKPKKEKPTLSNPSGWAVGAYFAPRYAFRKFTPNAEDDVLITRLNTKSQLDPERMGYEAGISVSKAIKSKLTLETGLSVVNLKENVDYTYTLGEVGGSVMRQTADGKIMVEAIQVTEDRQLVSSYTYGGLRLGVNYYFLETLRTRLNVSFAGGMNLLLRGETKEYRNGEWIETIVFPDKNNILEQSNYNLQVGVGYNVALHPKYELTVMPALNYFLGSTFKEREPFGLRPYTLGVNLQVRRSLGW</sequence>
<feature type="transmembrane region" description="Helical" evidence="2">
    <location>
        <begin position="43"/>
        <end position="63"/>
    </location>
</feature>
<dbReference type="EMBL" id="JACRVF010000005">
    <property type="protein sequence ID" value="MBC5994563.1"/>
    <property type="molecule type" value="Genomic_DNA"/>
</dbReference>
<evidence type="ECO:0000256" key="1">
    <source>
        <dbReference type="SAM" id="MobiDB-lite"/>
    </source>
</evidence>
<keyword evidence="2" id="KW-1133">Transmembrane helix</keyword>
<evidence type="ECO:0000313" key="3">
    <source>
        <dbReference type="EMBL" id="MBC5994563.1"/>
    </source>
</evidence>
<keyword evidence="4" id="KW-1185">Reference proteome</keyword>
<feature type="region of interest" description="Disordered" evidence="1">
    <location>
        <begin position="240"/>
        <end position="264"/>
    </location>
</feature>
<reference evidence="3" key="1">
    <citation type="submission" date="2020-08" db="EMBL/GenBank/DDBJ databases">
        <title>Pontibacter sp. SD6 16S ribosomal RNA gene Genome sequencing and assembly.</title>
        <authorList>
            <person name="Kang M."/>
        </authorList>
    </citation>
    <scope>NUCLEOTIDE SEQUENCE</scope>
    <source>
        <strain evidence="3">SD6</strain>
    </source>
</reference>